<comment type="caution">
    <text evidence="1">The sequence shown here is derived from an EMBL/GenBank/DDBJ whole genome shotgun (WGS) entry which is preliminary data.</text>
</comment>
<proteinExistence type="predicted"/>
<evidence type="ECO:0000313" key="2">
    <source>
        <dbReference type="Proteomes" id="UP000309997"/>
    </source>
</evidence>
<reference evidence="1 2" key="1">
    <citation type="journal article" date="2024" name="Plant Biotechnol. J.">
        <title>Genome and CRISPR/Cas9 system of a widespread forest tree (Populus alba) in the world.</title>
        <authorList>
            <person name="Liu Y.J."/>
            <person name="Jiang P.F."/>
            <person name="Han X.M."/>
            <person name="Li X.Y."/>
            <person name="Wang H.M."/>
            <person name="Wang Y.J."/>
            <person name="Wang X.X."/>
            <person name="Zeng Q.Y."/>
        </authorList>
    </citation>
    <scope>NUCLEOTIDE SEQUENCE [LARGE SCALE GENOMIC DNA]</scope>
    <source>
        <strain evidence="2">cv. PAL-ZL1</strain>
    </source>
</reference>
<evidence type="ECO:0000313" key="1">
    <source>
        <dbReference type="EMBL" id="KAL3579047.1"/>
    </source>
</evidence>
<sequence length="1089" mass="124381">MDELHKIAKTYYETANSDDKDLVHQVFKRMDMDGDGEISLQEFLAFVKNEGRIEMASPSFFKELNKKGTGRLDLMEAMALWYIIESGRKFCDGCGTIRAQSQFLDNYVLLEIKRLDALKEKNVAKRKLRREAEKKRAEQERQKDAPTPDPEVIKQRLPKPVRHEIVPYNPHQGDEVGPSRSRYLQSHSQIESPLCHFFKIVFPSTLKDKKLRIPREFVEKFGEGLSDIAKVAVPNGDEWQVGITKEHNNIWFDEGWQEFVEHHSIGSGYLVVFQYRGDSNFSVLIFDMTACEIQYRRVRPTGGEGINDAEKCLFYDEDEMKDEGSVESLDTHYCRALKSRIFNLNAREGGSSKGHGPSSETTEKKEYLEMTDVDDTSESRRGKSLKKHRMSGPHGETKANKSKSKSKLGENELLPECEAIEFVPRGFAKASEKSKRAIHAARMFEPKSPSFMVMLRRYNFYNRFLYVPLEFAQRHMSNAPRCIKLQVSDGREWPIQINRNQRRYLSISKGWNEFSQENNLKEGDFVPLQRGYISLLIMDPLDTNKETKTRLGQSDSSAKHIDGHQSIIILQRKFCCRFIFPGNLTLRRPVFARSYFGGASNQGLACLLPHPSILFGSSRNLKGPGLKRSCSDSLDEFYNEEIEYLARSYDIVDDDENDHNDTAYAVSASSNISKSNDGESSKNRNSSDSFLPSKIEFLEPSLLGIQPEPPDWPGRNEIARMSIELRANSVDIPLSLRMLKRKLKWQKGFAVVRNSAYCSVKRAFASMVLIIQELQSHALYTRGGLHGEDLRRIMEKVNSELNASFVWLFQQVFSRTPTLMVYVMLLLANFTVHSMFGNIGVPAAPSPRIFQETITTPDEMDQEQSNADHAVGNNNGGAGKVDRSIGGSEGGDWHFGRISPFIRYPNLVPEETGEVSLPGNQEMVSVEETVLWNAMVEEASRMQVESGYEILDRETMKQFVSRVTVDLEPSDYVEYYRTDLLYQMAIAEDPKNPLLLSNYAQFLCTVRHDYDRAEKCFKRAIMVGPPDAEAFSHYADFLWRVRKDLWSAEERYLQALSIEPNNTEHASKYASFLWSTGGEETCFPLNAPQ</sequence>
<organism evidence="1 2">
    <name type="scientific">Populus alba</name>
    <name type="common">White poplar</name>
    <dbReference type="NCBI Taxonomy" id="43335"/>
    <lineage>
        <taxon>Eukaryota</taxon>
        <taxon>Viridiplantae</taxon>
        <taxon>Streptophyta</taxon>
        <taxon>Embryophyta</taxon>
        <taxon>Tracheophyta</taxon>
        <taxon>Spermatophyta</taxon>
        <taxon>Magnoliopsida</taxon>
        <taxon>eudicotyledons</taxon>
        <taxon>Gunneridae</taxon>
        <taxon>Pentapetalae</taxon>
        <taxon>rosids</taxon>
        <taxon>fabids</taxon>
        <taxon>Malpighiales</taxon>
        <taxon>Salicaceae</taxon>
        <taxon>Saliceae</taxon>
        <taxon>Populus</taxon>
    </lineage>
</organism>
<keyword evidence="2" id="KW-1185">Reference proteome</keyword>
<gene>
    <name evidence="1" type="ORF">D5086_020551</name>
</gene>
<name>A0ACC4BKZ9_POPAL</name>
<accession>A0ACC4BKZ9</accession>
<dbReference type="Proteomes" id="UP000309997">
    <property type="component" value="Unassembled WGS sequence"/>
</dbReference>
<protein>
    <submittedName>
        <fullName evidence="1">Uncharacterized protein</fullName>
    </submittedName>
</protein>
<dbReference type="EMBL" id="RCHU02000010">
    <property type="protein sequence ID" value="KAL3579047.1"/>
    <property type="molecule type" value="Genomic_DNA"/>
</dbReference>